<organism evidence="3 4">
    <name type="scientific">Aliiglaciecola lipolytica E3</name>
    <dbReference type="NCBI Taxonomy" id="1127673"/>
    <lineage>
        <taxon>Bacteria</taxon>
        <taxon>Pseudomonadati</taxon>
        <taxon>Pseudomonadota</taxon>
        <taxon>Gammaproteobacteria</taxon>
        <taxon>Alteromonadales</taxon>
        <taxon>Alteromonadaceae</taxon>
        <taxon>Aliiglaciecola</taxon>
    </lineage>
</organism>
<name>K6XY06_9ALTE</name>
<evidence type="ECO:0000313" key="4">
    <source>
        <dbReference type="Proteomes" id="UP000006334"/>
    </source>
</evidence>
<dbReference type="PANTHER" id="PTHR38834">
    <property type="entry name" value="PERIPLASMIC SUBSTRATE BINDING PROTEIN FAMILY 3"/>
    <property type="match status" value="1"/>
</dbReference>
<dbReference type="InterPro" id="IPR001638">
    <property type="entry name" value="Solute-binding_3/MltF_N"/>
</dbReference>
<comment type="caution">
    <text evidence="3">The sequence shown here is derived from an EMBL/GenBank/DDBJ whole genome shotgun (WGS) entry which is preliminary data.</text>
</comment>
<gene>
    <name evidence="3" type="ORF">GLIP_3935</name>
</gene>
<evidence type="ECO:0000313" key="3">
    <source>
        <dbReference type="EMBL" id="GAC16546.1"/>
    </source>
</evidence>
<feature type="domain" description="Solute-binding protein family 3/N-terminal" evidence="2">
    <location>
        <begin position="27"/>
        <end position="254"/>
    </location>
</feature>
<dbReference type="Pfam" id="PF00497">
    <property type="entry name" value="SBP_bac_3"/>
    <property type="match status" value="1"/>
</dbReference>
<dbReference type="EMBL" id="BAEN01000076">
    <property type="protein sequence ID" value="GAC16546.1"/>
    <property type="molecule type" value="Genomic_DNA"/>
</dbReference>
<dbReference type="STRING" id="1127673.GLIP_3935"/>
<reference evidence="3 4" key="1">
    <citation type="journal article" date="2017" name="Antonie Van Leeuwenhoek">
        <title>Rhizobium rhizosphaerae sp. nov., a novel species isolated from rice rhizosphere.</title>
        <authorList>
            <person name="Zhao J.J."/>
            <person name="Zhang J."/>
            <person name="Zhang R.J."/>
            <person name="Zhang C.W."/>
            <person name="Yin H.Q."/>
            <person name="Zhang X.X."/>
        </authorList>
    </citation>
    <scope>NUCLEOTIDE SEQUENCE [LARGE SCALE GENOMIC DNA]</scope>
    <source>
        <strain evidence="3 4">E3</strain>
    </source>
</reference>
<accession>K6XY06</accession>
<evidence type="ECO:0000256" key="1">
    <source>
        <dbReference type="SAM" id="SignalP"/>
    </source>
</evidence>
<dbReference type="AlphaFoldDB" id="K6XY06"/>
<feature type="chain" id="PRO_5003896934" description="Solute-binding protein family 3/N-terminal domain-containing protein" evidence="1">
    <location>
        <begin position="24"/>
        <end position="263"/>
    </location>
</feature>
<feature type="signal peptide" evidence="1">
    <location>
        <begin position="1"/>
        <end position="23"/>
    </location>
</feature>
<dbReference type="OrthoDB" id="8587856at2"/>
<sequence length="263" mass="30214">MNKMLSLVLLSLAFFCLANDASAKDFNLKIYTEEFPPYNFTFQNKIVGINKEIVEMACSQAKFKCTFEILPWQRAYQLTQKNLRSGLISTSRNNEREHKFQWVGPLAFSTTNFYRLAVREDIQALNISDLHRFLVGISRGDIYEKLLIKNGFSYGKNLLDFSSKNQMLNLLIHQKIDLVIGSELTIPYQAKMAGIELNQLIPVIELPVDELRGNFLALNKDVPKFVTDKLQNNVSQLLDSGQVDRIINRYKRSPLINDLADEK</sequence>
<proteinExistence type="predicted"/>
<dbReference type="SMART" id="SM00062">
    <property type="entry name" value="PBPb"/>
    <property type="match status" value="1"/>
</dbReference>
<dbReference type="SUPFAM" id="SSF53850">
    <property type="entry name" value="Periplasmic binding protein-like II"/>
    <property type="match status" value="1"/>
</dbReference>
<protein>
    <recommendedName>
        <fullName evidence="2">Solute-binding protein family 3/N-terminal domain-containing protein</fullName>
    </recommendedName>
</protein>
<dbReference type="Gene3D" id="3.40.190.10">
    <property type="entry name" value="Periplasmic binding protein-like II"/>
    <property type="match status" value="2"/>
</dbReference>
<dbReference type="PANTHER" id="PTHR38834:SF3">
    <property type="entry name" value="SOLUTE-BINDING PROTEIN FAMILY 3_N-TERMINAL DOMAIN-CONTAINING PROTEIN"/>
    <property type="match status" value="1"/>
</dbReference>
<dbReference type="Proteomes" id="UP000006334">
    <property type="component" value="Unassembled WGS sequence"/>
</dbReference>
<keyword evidence="4" id="KW-1185">Reference proteome</keyword>
<evidence type="ECO:0000259" key="2">
    <source>
        <dbReference type="SMART" id="SM00062"/>
    </source>
</evidence>
<dbReference type="eggNOG" id="COG0834">
    <property type="taxonomic scope" value="Bacteria"/>
</dbReference>
<keyword evidence="1" id="KW-0732">Signal</keyword>
<dbReference type="RefSeq" id="WP_008846348.1">
    <property type="nucleotide sequence ID" value="NZ_BAEN01000076.1"/>
</dbReference>